<accession>A0A9W7A0L1</accession>
<name>A0A9W7A0L1_9STRA</name>
<evidence type="ECO:0000313" key="2">
    <source>
        <dbReference type="EMBL" id="GMH60488.1"/>
    </source>
</evidence>
<feature type="compositionally biased region" description="Polar residues" evidence="1">
    <location>
        <begin position="627"/>
        <end position="640"/>
    </location>
</feature>
<gene>
    <name evidence="2" type="ORF">TL16_g03062</name>
</gene>
<protein>
    <submittedName>
        <fullName evidence="2">Uncharacterized protein</fullName>
    </submittedName>
</protein>
<feature type="compositionally biased region" description="Basic residues" evidence="1">
    <location>
        <begin position="40"/>
        <end position="58"/>
    </location>
</feature>
<evidence type="ECO:0000256" key="1">
    <source>
        <dbReference type="SAM" id="MobiDB-lite"/>
    </source>
</evidence>
<evidence type="ECO:0000313" key="3">
    <source>
        <dbReference type="Proteomes" id="UP001162640"/>
    </source>
</evidence>
<organism evidence="2 3">
    <name type="scientific">Triparma laevis f. inornata</name>
    <dbReference type="NCBI Taxonomy" id="1714386"/>
    <lineage>
        <taxon>Eukaryota</taxon>
        <taxon>Sar</taxon>
        <taxon>Stramenopiles</taxon>
        <taxon>Ochrophyta</taxon>
        <taxon>Bolidophyceae</taxon>
        <taxon>Parmales</taxon>
        <taxon>Triparmaceae</taxon>
        <taxon>Triparma</taxon>
    </lineage>
</organism>
<feature type="compositionally biased region" description="Polar residues" evidence="1">
    <location>
        <begin position="502"/>
        <end position="532"/>
    </location>
</feature>
<feature type="region of interest" description="Disordered" evidence="1">
    <location>
        <begin position="621"/>
        <end position="640"/>
    </location>
</feature>
<feature type="region of interest" description="Disordered" evidence="1">
    <location>
        <begin position="494"/>
        <end position="534"/>
    </location>
</feature>
<dbReference type="EMBL" id="BLQM01000079">
    <property type="protein sequence ID" value="GMH60488.1"/>
    <property type="molecule type" value="Genomic_DNA"/>
</dbReference>
<dbReference type="Proteomes" id="UP001162640">
    <property type="component" value="Unassembled WGS sequence"/>
</dbReference>
<reference evidence="3" key="1">
    <citation type="journal article" date="2023" name="Commun. Biol.">
        <title>Genome analysis of Parmales, the sister group of diatoms, reveals the evolutionary specialization of diatoms from phago-mixotrophs to photoautotrophs.</title>
        <authorList>
            <person name="Ban H."/>
            <person name="Sato S."/>
            <person name="Yoshikawa S."/>
            <person name="Yamada K."/>
            <person name="Nakamura Y."/>
            <person name="Ichinomiya M."/>
            <person name="Sato N."/>
            <person name="Blanc-Mathieu R."/>
            <person name="Endo H."/>
            <person name="Kuwata A."/>
            <person name="Ogata H."/>
        </authorList>
    </citation>
    <scope>NUCLEOTIDE SEQUENCE [LARGE SCALE GENOMIC DNA]</scope>
</reference>
<dbReference type="AlphaFoldDB" id="A0A9W7A0L1"/>
<feature type="region of interest" description="Disordered" evidence="1">
    <location>
        <begin position="1"/>
        <end position="58"/>
    </location>
</feature>
<comment type="caution">
    <text evidence="2">The sequence shown here is derived from an EMBL/GenBank/DDBJ whole genome shotgun (WGS) entry which is preliminary data.</text>
</comment>
<sequence length="953" mass="107779">MWHEHGGASSIFNSGGSGHGHGSTSPTSGTNDASYALSPKRAKPKKHHSKINSMKSKRSTINYLQNSALQHTSNLRKAQNSQAQNVPQNHKPFQKHRPAQIITNPDRAFHSSSLESAIQKVAAFKKRRAPIRLNPMESLVSQPQPQSDPKDVGIGTKIRGLSLAKQTAKKKVSEFRVKRSEVQTPEVMGYMKKMWEDEGGLKFYEHEHEHENNGGGNFNSDNISVETVQANNILDSWVRSFELEQDSYDSISVFAEVRLKEALASTEELISWGDRKNSWDDKHSQGPSPIRAALCCDLLRKISTMFGRYKPVMETLTSELLLCIYEDYPSVISGGTHVDARTLFRCSPYFTSLKNCKLHRDELMDELQVYNDGVDLRKALVKCSVGVKTMFNDARRAIRDMIFKVWAAYVRGRTKKAKKLKLRVQLNVWFKMWKGRYLRWKEHGYFYDSESDNESVVSDLEMVGQEDQRGSMRGMMAMRVNGMKAIAEDADSSYEKLKERMQQANSPAMSHTSGSSDGTRSPSPTQTLNQHSYNKHKTAMGKFKSIGRKTLMIKNASGALPPKNGGHGHRTLKIIKELTEASGRIIMQCERRRCHVELTSISCQTDPVTITDLGEASASAGAGAASNSKEAPNTPKDNQASLKSVLGGKKEKPMSVENAMTLVPSIYEQYLTMLANPGPDTIGKHLNMVTFTKNSLIRKYGLKNVAMKQFRALGALLQTKKALKISRLRVFASLYGLPTVHGGEALPYSVEYVDFFFKNILEHTFLDPKHCNAILAAKGRSDLDKDQLIDRMEMIFPHFQKKDGFKFMMLEQKVDGMTANVVKGIDMVDADDVVEVMIPFWKQEDLLSLLTWKKNRAFRNFQQSIRARRRRLKKEHDMEHRLEDKFVERFGDADFYVESQEELDEFCQSIGVFAGKHTMEEMLKHMKEFEKRREKGVLKKGTAEKSDGSHIGM</sequence>
<proteinExistence type="predicted"/>